<name>A0A182XR88_ANOQN</name>
<evidence type="ECO:0000313" key="1">
    <source>
        <dbReference type="EnsemblMetazoa" id="AQUA014369-PA"/>
    </source>
</evidence>
<reference evidence="1" key="1">
    <citation type="submission" date="2020-05" db="UniProtKB">
        <authorList>
            <consortium name="EnsemblMetazoa"/>
        </authorList>
    </citation>
    <scope>IDENTIFICATION</scope>
    <source>
        <strain evidence="1">SANGQUA</strain>
    </source>
</reference>
<sequence length="41" mass="4369">MLLAAYRSIAVHRAFISLSCVVRCGCGTVVCLANQGTEKRA</sequence>
<organism evidence="1 2">
    <name type="scientific">Anopheles quadriannulatus</name>
    <name type="common">Mosquito</name>
    <dbReference type="NCBI Taxonomy" id="34691"/>
    <lineage>
        <taxon>Eukaryota</taxon>
        <taxon>Metazoa</taxon>
        <taxon>Ecdysozoa</taxon>
        <taxon>Arthropoda</taxon>
        <taxon>Hexapoda</taxon>
        <taxon>Insecta</taxon>
        <taxon>Pterygota</taxon>
        <taxon>Neoptera</taxon>
        <taxon>Endopterygota</taxon>
        <taxon>Diptera</taxon>
        <taxon>Nematocera</taxon>
        <taxon>Culicoidea</taxon>
        <taxon>Culicidae</taxon>
        <taxon>Anophelinae</taxon>
        <taxon>Anopheles</taxon>
    </lineage>
</organism>
<dbReference type="EnsemblMetazoa" id="AQUA014369-RA">
    <property type="protein sequence ID" value="AQUA014369-PA"/>
    <property type="gene ID" value="AQUA014369"/>
</dbReference>
<proteinExistence type="predicted"/>
<dbReference type="Proteomes" id="UP000076407">
    <property type="component" value="Unassembled WGS sequence"/>
</dbReference>
<protein>
    <submittedName>
        <fullName evidence="1">Uncharacterized protein</fullName>
    </submittedName>
</protein>
<keyword evidence="2" id="KW-1185">Reference proteome</keyword>
<dbReference type="VEuPathDB" id="VectorBase:AQUA014369"/>
<accession>A0A182XR88</accession>
<dbReference type="AlphaFoldDB" id="A0A182XR88"/>
<evidence type="ECO:0000313" key="2">
    <source>
        <dbReference type="Proteomes" id="UP000076407"/>
    </source>
</evidence>